<keyword evidence="4" id="KW-0539">Nucleus</keyword>
<dbReference type="GO" id="GO:1990904">
    <property type="term" value="C:ribonucleoprotein complex"/>
    <property type="evidence" value="ECO:0007669"/>
    <property type="project" value="UniProtKB-KW"/>
</dbReference>
<feature type="domain" description="B30.2/SPRY" evidence="6">
    <location>
        <begin position="258"/>
        <end position="465"/>
    </location>
</feature>
<feature type="region of interest" description="Disordered" evidence="5">
    <location>
        <begin position="81"/>
        <end position="255"/>
    </location>
</feature>
<dbReference type="Gene3D" id="1.10.720.30">
    <property type="entry name" value="SAP domain"/>
    <property type="match status" value="1"/>
</dbReference>
<dbReference type="GO" id="GO:0000380">
    <property type="term" value="P:alternative mRNA splicing, via spliceosome"/>
    <property type="evidence" value="ECO:0007669"/>
    <property type="project" value="TreeGrafter"/>
</dbReference>
<dbReference type="STRING" id="48709.A0A1D2M650"/>
<evidence type="ECO:0000256" key="1">
    <source>
        <dbReference type="ARBA" id="ARBA00004123"/>
    </source>
</evidence>
<dbReference type="InterPro" id="IPR036361">
    <property type="entry name" value="SAP_dom_sf"/>
</dbReference>
<comment type="subcellular location">
    <subcellularLocation>
        <location evidence="1">Nucleus</location>
    </subcellularLocation>
</comment>
<dbReference type="Gene3D" id="2.60.120.920">
    <property type="match status" value="1"/>
</dbReference>
<dbReference type="SMART" id="SM00449">
    <property type="entry name" value="SPRY"/>
    <property type="match status" value="1"/>
</dbReference>
<feature type="compositionally biased region" description="Low complexity" evidence="5">
    <location>
        <begin position="200"/>
        <end position="211"/>
    </location>
</feature>
<feature type="compositionally biased region" description="Basic and acidic residues" evidence="5">
    <location>
        <begin position="181"/>
        <end position="199"/>
    </location>
</feature>
<keyword evidence="8" id="KW-0687">Ribonucleoprotein</keyword>
<dbReference type="PANTHER" id="PTHR12381">
    <property type="entry name" value="HETEROGENEOUS NUCLEAR RIBONUCLEOPROTEIN U FAMILY MEMBER"/>
    <property type="match status" value="1"/>
</dbReference>
<accession>A0A1D2M650</accession>
<dbReference type="PROSITE" id="PS50800">
    <property type="entry name" value="SAP"/>
    <property type="match status" value="1"/>
</dbReference>
<evidence type="ECO:0000259" key="7">
    <source>
        <dbReference type="PROSITE" id="PS50800"/>
    </source>
</evidence>
<evidence type="ECO:0000256" key="3">
    <source>
        <dbReference type="ARBA" id="ARBA00022553"/>
    </source>
</evidence>
<dbReference type="InterPro" id="IPR001870">
    <property type="entry name" value="B30.2/SPRY"/>
</dbReference>
<dbReference type="InterPro" id="IPR043136">
    <property type="entry name" value="B30.2/SPRY_sf"/>
</dbReference>
<evidence type="ECO:0000313" key="8">
    <source>
        <dbReference type="EMBL" id="ODM88392.1"/>
    </source>
</evidence>
<dbReference type="Pfam" id="PF13671">
    <property type="entry name" value="AAA_33"/>
    <property type="match status" value="1"/>
</dbReference>
<feature type="compositionally biased region" description="Polar residues" evidence="5">
    <location>
        <begin position="134"/>
        <end position="143"/>
    </location>
</feature>
<dbReference type="SUPFAM" id="SSF49899">
    <property type="entry name" value="Concanavalin A-like lectins/glucanases"/>
    <property type="match status" value="1"/>
</dbReference>
<dbReference type="Proteomes" id="UP000094527">
    <property type="component" value="Unassembled WGS sequence"/>
</dbReference>
<dbReference type="GO" id="GO:0005634">
    <property type="term" value="C:nucleus"/>
    <property type="evidence" value="ECO:0007669"/>
    <property type="project" value="UniProtKB-SubCell"/>
</dbReference>
<dbReference type="OMA" id="DSRGLKM"/>
<feature type="compositionally biased region" description="Acidic residues" evidence="5">
    <location>
        <begin position="151"/>
        <end position="165"/>
    </location>
</feature>
<keyword evidence="3" id="KW-0597">Phosphoprotein</keyword>
<proteinExistence type="predicted"/>
<reference evidence="8 9" key="1">
    <citation type="journal article" date="2016" name="Genome Biol. Evol.">
        <title>Gene Family Evolution Reflects Adaptation to Soil Environmental Stressors in the Genome of the Collembolan Orchesella cincta.</title>
        <authorList>
            <person name="Faddeeva-Vakhrusheva A."/>
            <person name="Derks M.F."/>
            <person name="Anvar S.Y."/>
            <person name="Agamennone V."/>
            <person name="Suring W."/>
            <person name="Smit S."/>
            <person name="van Straalen N.M."/>
            <person name="Roelofs D."/>
        </authorList>
    </citation>
    <scope>NUCLEOTIDE SEQUENCE [LARGE SCALE GENOMIC DNA]</scope>
    <source>
        <tissue evidence="8">Mixed pool</tissue>
    </source>
</reference>
<evidence type="ECO:0000256" key="4">
    <source>
        <dbReference type="ARBA" id="ARBA00023242"/>
    </source>
</evidence>
<comment type="caution">
    <text evidence="8">The sequence shown here is derived from an EMBL/GenBank/DDBJ whole genome shotgun (WGS) entry which is preliminary data.</text>
</comment>
<dbReference type="CDD" id="cd12884">
    <property type="entry name" value="SPRY_hnRNP"/>
    <property type="match status" value="1"/>
</dbReference>
<evidence type="ECO:0000256" key="2">
    <source>
        <dbReference type="ARBA" id="ARBA00022481"/>
    </source>
</evidence>
<evidence type="ECO:0000313" key="9">
    <source>
        <dbReference type="Proteomes" id="UP000094527"/>
    </source>
</evidence>
<dbReference type="InterPro" id="IPR003877">
    <property type="entry name" value="SPRY_dom"/>
</dbReference>
<dbReference type="OrthoDB" id="445357at2759"/>
<protein>
    <submittedName>
        <fullName evidence="8">Heterogeneous nuclear ribonucleoprotein U-like protein 1</fullName>
    </submittedName>
</protein>
<dbReference type="PROSITE" id="PS50188">
    <property type="entry name" value="B302_SPRY"/>
    <property type="match status" value="1"/>
</dbReference>
<gene>
    <name evidence="8" type="ORF">Ocin01_18289</name>
</gene>
<dbReference type="PANTHER" id="PTHR12381:SF56">
    <property type="entry name" value="B30.2_SPRY DOMAIN-CONTAINING PROTEIN-RELATED"/>
    <property type="match status" value="1"/>
</dbReference>
<dbReference type="Pfam" id="PF02037">
    <property type="entry name" value="SAP"/>
    <property type="match status" value="1"/>
</dbReference>
<keyword evidence="2" id="KW-0488">Methylation</keyword>
<organism evidence="8 9">
    <name type="scientific">Orchesella cincta</name>
    <name type="common">Springtail</name>
    <name type="synonym">Podura cincta</name>
    <dbReference type="NCBI Taxonomy" id="48709"/>
    <lineage>
        <taxon>Eukaryota</taxon>
        <taxon>Metazoa</taxon>
        <taxon>Ecdysozoa</taxon>
        <taxon>Arthropoda</taxon>
        <taxon>Hexapoda</taxon>
        <taxon>Collembola</taxon>
        <taxon>Entomobryomorpha</taxon>
        <taxon>Entomobryoidea</taxon>
        <taxon>Orchesellidae</taxon>
        <taxon>Orchesellinae</taxon>
        <taxon>Orchesella</taxon>
    </lineage>
</organism>
<dbReference type="InterPro" id="IPR035778">
    <property type="entry name" value="SPRY_hnRNP_U"/>
</dbReference>
<evidence type="ECO:0000256" key="5">
    <source>
        <dbReference type="SAM" id="MobiDB-lite"/>
    </source>
</evidence>
<evidence type="ECO:0000259" key="6">
    <source>
        <dbReference type="PROSITE" id="PS50188"/>
    </source>
</evidence>
<feature type="domain" description="SAP" evidence="7">
    <location>
        <begin position="41"/>
        <end position="75"/>
    </location>
</feature>
<dbReference type="AlphaFoldDB" id="A0A1D2M650"/>
<dbReference type="SMART" id="SM00513">
    <property type="entry name" value="SAP"/>
    <property type="match status" value="1"/>
</dbReference>
<feature type="compositionally biased region" description="Polar residues" evidence="5">
    <location>
        <begin position="86"/>
        <end position="96"/>
    </location>
</feature>
<dbReference type="GO" id="GO:0003723">
    <property type="term" value="F:RNA binding"/>
    <property type="evidence" value="ECO:0007669"/>
    <property type="project" value="TreeGrafter"/>
</dbReference>
<dbReference type="InterPro" id="IPR013320">
    <property type="entry name" value="ConA-like_dom_sf"/>
</dbReference>
<sequence length="588" mass="65098">MYLHAMYLQHRRAKFNLIAVRSGKCNQLGFYFNMNLTPEEVNKMKVVELRAELQVRSLDPKGVKAVLVDRLLAALGHEGGAAATVGNGSSQASLDLSSGDADESKLEDEADGSQEEAADVAEADASTLDEDQNMEQSLPSQPNEPEVVEATIDEDDDNENVEEDQEKEKEKVPSVVVAVPEVKEESTPAPVETKDEKDAPATATPETATSADDTEGGSEEVEKMETDQDQDTDNAKRKIEAVNGDTTEENKTKKPRTEETIVFKNVPLNEPEFEESAVLLDWCKYSYQPTTIDKSDLNLKISTENFLEAEPTVYEDFPFAYAGVKATYGFTKGKVGFEAKWVKSCEVRSDFGDKETKHVFRVGWSDVNADLQLGEDKLSIGYDVSGKVYNSGEIQDLGGVLVEGDVVSAYLDLESDPVEVKFAKNGEIVGEPVKIPKAELEGKSLYPHVLVRNVKFEVNFGSKDPAHEVLEGFQMVGKTEDTDRIRGPTRPEKKDDCELIMLVGLACSGKTKWAKDFIKNNPDKHYNILGTSTAVERALKDQSILSSQKAPRVFDSFFMKAGKFVERLVDIAPSRKRNYILDQLKYTV</sequence>
<name>A0A1D2M650_ORCCI</name>
<keyword evidence="9" id="KW-1185">Reference proteome</keyword>
<dbReference type="EMBL" id="LJIJ01003651">
    <property type="protein sequence ID" value="ODM88392.1"/>
    <property type="molecule type" value="Genomic_DNA"/>
</dbReference>
<dbReference type="SUPFAM" id="SSF68906">
    <property type="entry name" value="SAP domain"/>
    <property type="match status" value="1"/>
</dbReference>
<feature type="compositionally biased region" description="Acidic residues" evidence="5">
    <location>
        <begin position="105"/>
        <end position="133"/>
    </location>
</feature>
<dbReference type="InterPro" id="IPR003034">
    <property type="entry name" value="SAP_dom"/>
</dbReference>